<evidence type="ECO:0000313" key="1">
    <source>
        <dbReference type="EMBL" id="PIC21548.1"/>
    </source>
</evidence>
<dbReference type="AlphaFoldDB" id="A0A2G5T2V6"/>
<accession>A0A2G5T2V6</accession>
<proteinExistence type="predicted"/>
<keyword evidence="2" id="KW-1185">Reference proteome</keyword>
<reference evidence="2" key="1">
    <citation type="submission" date="2017-10" db="EMBL/GenBank/DDBJ databases">
        <title>Rapid genome shrinkage in a self-fertile nematode reveals novel sperm competition proteins.</title>
        <authorList>
            <person name="Yin D."/>
            <person name="Schwarz E.M."/>
            <person name="Thomas C.G."/>
            <person name="Felde R.L."/>
            <person name="Korf I.F."/>
            <person name="Cutter A.D."/>
            <person name="Schartner C.M."/>
            <person name="Ralston E.J."/>
            <person name="Meyer B.J."/>
            <person name="Haag E.S."/>
        </authorList>
    </citation>
    <scope>NUCLEOTIDE SEQUENCE [LARGE SCALE GENOMIC DNA]</scope>
    <source>
        <strain evidence="2">JU1422</strain>
    </source>
</reference>
<organism evidence="1 2">
    <name type="scientific">Caenorhabditis nigoni</name>
    <dbReference type="NCBI Taxonomy" id="1611254"/>
    <lineage>
        <taxon>Eukaryota</taxon>
        <taxon>Metazoa</taxon>
        <taxon>Ecdysozoa</taxon>
        <taxon>Nematoda</taxon>
        <taxon>Chromadorea</taxon>
        <taxon>Rhabditida</taxon>
        <taxon>Rhabditina</taxon>
        <taxon>Rhabditomorpha</taxon>
        <taxon>Rhabditoidea</taxon>
        <taxon>Rhabditidae</taxon>
        <taxon>Peloderinae</taxon>
        <taxon>Caenorhabditis</taxon>
    </lineage>
</organism>
<sequence length="126" mass="14424">MCDGGRHNEKRRFWATRHYCSEVAELSLRLPSRVLDLKLSVQLLLLCRQLHPNYFFLHYLIPKIPVHEVCCLLTPRLPTAIHSTPSGSPNTSSSSISSPQRCCKSLEATRIRIAKEIESIQKVFHD</sequence>
<name>A0A2G5T2V6_9PELO</name>
<gene>
    <name evidence="1" type="primary">Cnig_chr_X.g26341</name>
    <name evidence="1" type="ORF">B9Z55_026341</name>
</gene>
<dbReference type="EMBL" id="PDUG01000006">
    <property type="protein sequence ID" value="PIC21548.1"/>
    <property type="molecule type" value="Genomic_DNA"/>
</dbReference>
<protein>
    <submittedName>
        <fullName evidence="1">Uncharacterized protein</fullName>
    </submittedName>
</protein>
<evidence type="ECO:0000313" key="2">
    <source>
        <dbReference type="Proteomes" id="UP000230233"/>
    </source>
</evidence>
<comment type="caution">
    <text evidence="1">The sequence shown here is derived from an EMBL/GenBank/DDBJ whole genome shotgun (WGS) entry which is preliminary data.</text>
</comment>
<dbReference type="Proteomes" id="UP000230233">
    <property type="component" value="Chromosome X"/>
</dbReference>